<dbReference type="InterPro" id="IPR008775">
    <property type="entry name" value="Phytyl_CoA_dOase-like"/>
</dbReference>
<comment type="caution">
    <text evidence="1">The sequence shown here is derived from an EMBL/GenBank/DDBJ whole genome shotgun (WGS) entry which is preliminary data.</text>
</comment>
<organism evidence="1 2">
    <name type="scientific">Handelsmanbacteria sp. (strain RIFCSPLOWO2_12_FULL_64_10)</name>
    <dbReference type="NCBI Taxonomy" id="1817868"/>
    <lineage>
        <taxon>Bacteria</taxon>
        <taxon>Candidatus Handelsmaniibacteriota</taxon>
    </lineage>
</organism>
<evidence type="ECO:0000313" key="1">
    <source>
        <dbReference type="EMBL" id="OGG51436.1"/>
    </source>
</evidence>
<reference evidence="1 2" key="1">
    <citation type="journal article" date="2016" name="Nat. Commun.">
        <title>Thousands of microbial genomes shed light on interconnected biogeochemical processes in an aquifer system.</title>
        <authorList>
            <person name="Anantharaman K."/>
            <person name="Brown C.T."/>
            <person name="Hug L.A."/>
            <person name="Sharon I."/>
            <person name="Castelle C.J."/>
            <person name="Probst A.J."/>
            <person name="Thomas B.C."/>
            <person name="Singh A."/>
            <person name="Wilkins M.J."/>
            <person name="Karaoz U."/>
            <person name="Brodie E.L."/>
            <person name="Williams K.H."/>
            <person name="Hubbard S.S."/>
            <person name="Banfield J.F."/>
        </authorList>
    </citation>
    <scope>NUCLEOTIDE SEQUENCE [LARGE SCALE GENOMIC DNA]</scope>
    <source>
        <strain evidence="2">RIFCSPLOWO2_12_FULL_64_10</strain>
    </source>
</reference>
<evidence type="ECO:0000313" key="2">
    <source>
        <dbReference type="Proteomes" id="UP000178606"/>
    </source>
</evidence>
<dbReference type="Proteomes" id="UP000178606">
    <property type="component" value="Unassembled WGS sequence"/>
</dbReference>
<keyword evidence="1" id="KW-0560">Oxidoreductase</keyword>
<keyword evidence="1" id="KW-0223">Dioxygenase</keyword>
<dbReference type="GO" id="GO:0016706">
    <property type="term" value="F:2-oxoglutarate-dependent dioxygenase activity"/>
    <property type="evidence" value="ECO:0007669"/>
    <property type="project" value="UniProtKB-ARBA"/>
</dbReference>
<accession>A0A1F6CQI2</accession>
<dbReference type="Pfam" id="PF05721">
    <property type="entry name" value="PhyH"/>
    <property type="match status" value="1"/>
</dbReference>
<dbReference type="PANTHER" id="PTHR20883:SF48">
    <property type="entry name" value="ECTOINE DIOXYGENASE"/>
    <property type="match status" value="1"/>
</dbReference>
<name>A0A1F6CQI2_HANXR</name>
<protein>
    <submittedName>
        <fullName evidence="1">Phytanoyl-CoA dioxygenase</fullName>
    </submittedName>
</protein>
<proteinExistence type="predicted"/>
<dbReference type="AlphaFoldDB" id="A0A1F6CQI2"/>
<dbReference type="EMBL" id="MFKF01000184">
    <property type="protein sequence ID" value="OGG51436.1"/>
    <property type="molecule type" value="Genomic_DNA"/>
</dbReference>
<gene>
    <name evidence="1" type="ORF">A3F84_26675</name>
</gene>
<dbReference type="PANTHER" id="PTHR20883">
    <property type="entry name" value="PHYTANOYL-COA DIOXYGENASE DOMAIN CONTAINING 1"/>
    <property type="match status" value="1"/>
</dbReference>
<sequence length="281" mass="31348">MKLSPVQVASYHENGFLVVKGLVSPAGVEAMRADAVRLCRGEYPCEHLPPVSPGTPDEAALAKYLCIHHPHRISPFMREAVAHRGVAEALSQIVAPNVKCMQSMLFIKPPKFPGQAWHQDEIYIPTRDRSLTGGWIALDDATVENGCLYAIPGSHRDGYLYPQHDHHNPTEFDLTPESYGFDEGAEIPVECSAGDVVFFNGYLLHRSRKNRSDRLRRVLVNHYMNAYSLLPWRVGEGERPATADYRDIVMVAGADPYAWKGTVTMGGAHVRRFDPKALETE</sequence>
<dbReference type="SUPFAM" id="SSF51197">
    <property type="entry name" value="Clavaminate synthase-like"/>
    <property type="match status" value="1"/>
</dbReference>
<dbReference type="GO" id="GO:0005506">
    <property type="term" value="F:iron ion binding"/>
    <property type="evidence" value="ECO:0007669"/>
    <property type="project" value="UniProtKB-ARBA"/>
</dbReference>
<dbReference type="Gene3D" id="2.60.120.620">
    <property type="entry name" value="q2cbj1_9rhob like domain"/>
    <property type="match status" value="1"/>
</dbReference>